<feature type="region of interest" description="Disordered" evidence="4">
    <location>
        <begin position="345"/>
        <end position="658"/>
    </location>
</feature>
<dbReference type="EMBL" id="KQ964248">
    <property type="protein sequence ID" value="KXJ92688.1"/>
    <property type="molecule type" value="Genomic_DNA"/>
</dbReference>
<dbReference type="PROSITE" id="PS51460">
    <property type="entry name" value="GAR"/>
    <property type="match status" value="1"/>
</dbReference>
<feature type="compositionally biased region" description="Polar residues" evidence="4">
    <location>
        <begin position="593"/>
        <end position="603"/>
    </location>
</feature>
<name>A0A136J669_9PEZI</name>
<dbReference type="InterPro" id="IPR036534">
    <property type="entry name" value="GAR_dom_sf"/>
</dbReference>
<reference evidence="7" key="1">
    <citation type="submission" date="2016-02" db="EMBL/GenBank/DDBJ databases">
        <title>Draft genome sequence of Microdochium bolleyi, a fungal endophyte of beachgrass.</title>
        <authorList>
            <consortium name="DOE Joint Genome Institute"/>
            <person name="David A.S."/>
            <person name="May G."/>
            <person name="Haridas S."/>
            <person name="Lim J."/>
            <person name="Wang M."/>
            <person name="Labutti K."/>
            <person name="Lipzen A."/>
            <person name="Barry K."/>
            <person name="Grigoriev I.V."/>
        </authorList>
    </citation>
    <scope>NUCLEOTIDE SEQUENCE [LARGE SCALE GENOMIC DNA]</scope>
    <source>
        <strain evidence="7">J235TASD1</strain>
    </source>
</reference>
<feature type="compositionally biased region" description="Polar residues" evidence="4">
    <location>
        <begin position="777"/>
        <end position="787"/>
    </location>
</feature>
<keyword evidence="3" id="KW-0206">Cytoskeleton</keyword>
<dbReference type="OrthoDB" id="5409589at2759"/>
<evidence type="ECO:0000256" key="2">
    <source>
        <dbReference type="ARBA" id="ARBA00022490"/>
    </source>
</evidence>
<evidence type="ECO:0000259" key="5">
    <source>
        <dbReference type="PROSITE" id="PS51460"/>
    </source>
</evidence>
<organism evidence="6 7">
    <name type="scientific">Microdochium bolleyi</name>
    <dbReference type="NCBI Taxonomy" id="196109"/>
    <lineage>
        <taxon>Eukaryota</taxon>
        <taxon>Fungi</taxon>
        <taxon>Dikarya</taxon>
        <taxon>Ascomycota</taxon>
        <taxon>Pezizomycotina</taxon>
        <taxon>Sordariomycetes</taxon>
        <taxon>Xylariomycetidae</taxon>
        <taxon>Xylariales</taxon>
        <taxon>Microdochiaceae</taxon>
        <taxon>Microdochium</taxon>
    </lineage>
</organism>
<feature type="region of interest" description="Disordered" evidence="4">
    <location>
        <begin position="985"/>
        <end position="1014"/>
    </location>
</feature>
<feature type="domain" description="GAR" evidence="5">
    <location>
        <begin position="782"/>
        <end position="857"/>
    </location>
</feature>
<dbReference type="InterPro" id="IPR003108">
    <property type="entry name" value="GAR_dom"/>
</dbReference>
<proteinExistence type="predicted"/>
<feature type="region of interest" description="Disordered" evidence="4">
    <location>
        <begin position="735"/>
        <end position="813"/>
    </location>
</feature>
<protein>
    <recommendedName>
        <fullName evidence="5">GAR domain-containing protein</fullName>
    </recommendedName>
</protein>
<dbReference type="Gene3D" id="3.30.920.20">
    <property type="entry name" value="Gas2-like domain"/>
    <property type="match status" value="1"/>
</dbReference>
<dbReference type="Pfam" id="PF02187">
    <property type="entry name" value="GAS2"/>
    <property type="match status" value="1"/>
</dbReference>
<feature type="compositionally biased region" description="Basic and acidic residues" evidence="4">
    <location>
        <begin position="795"/>
        <end position="809"/>
    </location>
</feature>
<feature type="compositionally biased region" description="Low complexity" evidence="4">
    <location>
        <begin position="881"/>
        <end position="891"/>
    </location>
</feature>
<comment type="subcellular location">
    <subcellularLocation>
        <location evidence="1">Cytoplasm</location>
        <location evidence="1">Cytoskeleton</location>
    </subcellularLocation>
</comment>
<feature type="compositionally biased region" description="Basic and acidic residues" evidence="4">
    <location>
        <begin position="464"/>
        <end position="480"/>
    </location>
</feature>
<feature type="region of interest" description="Disordered" evidence="4">
    <location>
        <begin position="856"/>
        <end position="969"/>
    </location>
</feature>
<feature type="compositionally biased region" description="Acidic residues" evidence="4">
    <location>
        <begin position="541"/>
        <end position="551"/>
    </location>
</feature>
<feature type="compositionally biased region" description="Basic and acidic residues" evidence="4">
    <location>
        <begin position="604"/>
        <end position="621"/>
    </location>
</feature>
<feature type="compositionally biased region" description="Low complexity" evidence="4">
    <location>
        <begin position="634"/>
        <end position="644"/>
    </location>
</feature>
<gene>
    <name evidence="6" type="ORF">Micbo1qcDRAFT_50340</name>
</gene>
<dbReference type="STRING" id="196109.A0A136J669"/>
<dbReference type="InParanoid" id="A0A136J669"/>
<feature type="compositionally biased region" description="Low complexity" evidence="4">
    <location>
        <begin position="766"/>
        <end position="776"/>
    </location>
</feature>
<evidence type="ECO:0000256" key="4">
    <source>
        <dbReference type="SAM" id="MobiDB-lite"/>
    </source>
</evidence>
<dbReference type="Proteomes" id="UP000070501">
    <property type="component" value="Unassembled WGS sequence"/>
</dbReference>
<sequence>MTDIHRSITPSGATTIRPPRHLRAASRSPTRNHQYSDDTEDLLYSLKPFCVIDSLRSPIGALKKCLDEASAAEQSFAMRAAVASKHINDWYEELSDWPWPRDGGSAGFEPPRAQHRLFAATRSVSGESTDETTITEDDWRGSIAPDDVLRYQRRVENILAEMDAMDIDEMKTTVLHSHILPLSRPGTPLSDSGRSVTSALSYVKMEDLTAVITAIVLYCLPILSRLSKLMSAWSVRLSVLDKIPELLLSLEDVEAALAAGWDVIAPPQESEDDRPAKALSQGTFNVMRQTLEPKVTKVCKLMDFMLDLLEATPDTVPDTWIDRVDKVERSWRQWVVAGDHRVRGGEWTKKTKPSAPMTPRGSKLTIQVHAPSPTKERATDVEEFSSSPPLPFDHSSIIEQSAEQSEEPHSVEEPENTGARSKSPIKVSKRKTQVTKAQSPKKPTRRSMLDRAGGDEVAPVHLDGAGDSKPRPAQGKEPRTKGFNVQNLMRKFSQEKLPGAPRPKEARPNQVILSEVNRNIVRMAPSSPEKQPLGSPKLPEGLEEDSDEEWDSSGQESPVLDSSFMEPSILETVEEEEGQSEPDLPRFPRRMASNLSVASTVVHDTSRLTELDASESFREDSMEPELPPLPDPDQPLFSSDAASPPSSPPLRYQQRTASVSFEETPQVFPVYEFGPPLTQEYLNSSAVFDPDTSVDYESQLGSHSRMSTVSMTSEDDHLHQQIREVLQNIPAKIKLSRTSKPPINLNPPDFQHPAKPRTRAPDPIRRSGSAMSSRAGTPSSFSRSGTPSFMLAPVREPRQRPKSSQEIKTYHLSRSTGEAPIKLFIRCVGENGERVMVRVGGGWSDLGEYLKEYAAHHGRKSKGEGKVEVRDSPQPDRSSRHGSSPSSRPASALETPSTPLAVRKTRRSMGEHDARRPLRTPISRQATKSPSPDFDTSRMSIRSDFDEETSSLGLAGPNPAKKQMSDESRAWVESVKTKVRLASGERIPAVQRPHSGSFGTLDKVGGTTRLFRKG</sequence>
<dbReference type="GO" id="GO:0005856">
    <property type="term" value="C:cytoskeleton"/>
    <property type="evidence" value="ECO:0007669"/>
    <property type="project" value="UniProtKB-SubCell"/>
</dbReference>
<dbReference type="AlphaFoldDB" id="A0A136J669"/>
<evidence type="ECO:0000313" key="6">
    <source>
        <dbReference type="EMBL" id="KXJ92688.1"/>
    </source>
</evidence>
<accession>A0A136J669</accession>
<keyword evidence="7" id="KW-1185">Reference proteome</keyword>
<dbReference type="SUPFAM" id="SSF143575">
    <property type="entry name" value="GAS2 domain-like"/>
    <property type="match status" value="1"/>
</dbReference>
<evidence type="ECO:0000256" key="1">
    <source>
        <dbReference type="ARBA" id="ARBA00004245"/>
    </source>
</evidence>
<feature type="region of interest" description="Disordered" evidence="4">
    <location>
        <begin position="1"/>
        <end position="36"/>
    </location>
</feature>
<keyword evidence="2" id="KW-0963">Cytoplasm</keyword>
<evidence type="ECO:0000256" key="3">
    <source>
        <dbReference type="ARBA" id="ARBA00023212"/>
    </source>
</evidence>
<dbReference type="GO" id="GO:0008017">
    <property type="term" value="F:microtubule binding"/>
    <property type="evidence" value="ECO:0007669"/>
    <property type="project" value="InterPro"/>
</dbReference>
<evidence type="ECO:0000313" key="7">
    <source>
        <dbReference type="Proteomes" id="UP000070501"/>
    </source>
</evidence>
<feature type="compositionally biased region" description="Basic and acidic residues" evidence="4">
    <location>
        <begin position="856"/>
        <end position="879"/>
    </location>
</feature>